<proteinExistence type="predicted"/>
<comment type="caution">
    <text evidence="2">The sequence shown here is derived from an EMBL/GenBank/DDBJ whole genome shotgun (WGS) entry which is preliminary data.</text>
</comment>
<sequence length="119" mass="12510">MRGQTRRSALRSSEHGIIADSTTTSKPACSKERRHALATVTASVIRDPSGTFVPAFRFSTGTLLRPEGRRVRLTPAALVLLDRADSPAGQGEHADAGLIAGRGHGAAVSSAVHRGRRCA</sequence>
<gene>
    <name evidence="2" type="ORF">FHX46_000186</name>
</gene>
<feature type="region of interest" description="Disordered" evidence="1">
    <location>
        <begin position="1"/>
        <end position="32"/>
    </location>
</feature>
<keyword evidence="3" id="KW-1185">Reference proteome</keyword>
<evidence type="ECO:0000313" key="2">
    <source>
        <dbReference type="EMBL" id="NIH77656.1"/>
    </source>
</evidence>
<protein>
    <submittedName>
        <fullName evidence="2">Uncharacterized protein</fullName>
    </submittedName>
</protein>
<reference evidence="2 3" key="1">
    <citation type="submission" date="2020-03" db="EMBL/GenBank/DDBJ databases">
        <title>Sequencing the genomes of 1000 actinobacteria strains.</title>
        <authorList>
            <person name="Klenk H.-P."/>
        </authorList>
    </citation>
    <scope>NUCLEOTIDE SEQUENCE [LARGE SCALE GENOMIC DNA]</scope>
    <source>
        <strain evidence="2 3">DSM 45668</strain>
    </source>
</reference>
<organism evidence="2 3">
    <name type="scientific">Amycolatopsis viridis</name>
    <dbReference type="NCBI Taxonomy" id="185678"/>
    <lineage>
        <taxon>Bacteria</taxon>
        <taxon>Bacillati</taxon>
        <taxon>Actinomycetota</taxon>
        <taxon>Actinomycetes</taxon>
        <taxon>Pseudonocardiales</taxon>
        <taxon>Pseudonocardiaceae</taxon>
        <taxon>Amycolatopsis</taxon>
    </lineage>
</organism>
<evidence type="ECO:0000313" key="3">
    <source>
        <dbReference type="Proteomes" id="UP000754495"/>
    </source>
</evidence>
<dbReference type="Proteomes" id="UP000754495">
    <property type="component" value="Unassembled WGS sequence"/>
</dbReference>
<name>A0ABX0SKZ2_9PSEU</name>
<dbReference type="RefSeq" id="WP_167109602.1">
    <property type="nucleotide sequence ID" value="NZ_JAANOU010000001.1"/>
</dbReference>
<dbReference type="EMBL" id="JAANOU010000001">
    <property type="protein sequence ID" value="NIH77656.1"/>
    <property type="molecule type" value="Genomic_DNA"/>
</dbReference>
<accession>A0ABX0SKZ2</accession>
<evidence type="ECO:0000256" key="1">
    <source>
        <dbReference type="SAM" id="MobiDB-lite"/>
    </source>
</evidence>